<dbReference type="Proteomes" id="UP000195106">
    <property type="component" value="Unassembled WGS sequence"/>
</dbReference>
<dbReference type="SUPFAM" id="SSF53597">
    <property type="entry name" value="Dihydrofolate reductase-like"/>
    <property type="match status" value="1"/>
</dbReference>
<reference evidence="6 7" key="1">
    <citation type="submission" date="2016-08" db="EMBL/GenBank/DDBJ databases">
        <title>Genome sequence of Clavibacter michiganensis spp. strain CASJ009.</title>
        <authorList>
            <person name="Thapa S.P."/>
            <person name="Coaker G."/>
        </authorList>
    </citation>
    <scope>NUCLEOTIDE SEQUENCE [LARGE SCALE GENOMIC DNA]</scope>
    <source>
        <strain evidence="6">CASJ009</strain>
    </source>
</reference>
<protein>
    <submittedName>
        <fullName evidence="6">5-amino-6-(5-phosphoribosylamino)uracil reductase</fullName>
    </submittedName>
</protein>
<evidence type="ECO:0000259" key="5">
    <source>
        <dbReference type="Pfam" id="PF01872"/>
    </source>
</evidence>
<dbReference type="Gene3D" id="3.40.430.10">
    <property type="entry name" value="Dihydrofolate Reductase, subunit A"/>
    <property type="match status" value="1"/>
</dbReference>
<dbReference type="InterPro" id="IPR050765">
    <property type="entry name" value="Riboflavin_Biosynth_HTPR"/>
</dbReference>
<feature type="region of interest" description="Disordered" evidence="4">
    <location>
        <begin position="211"/>
        <end position="273"/>
    </location>
</feature>
<dbReference type="InterPro" id="IPR024072">
    <property type="entry name" value="DHFR-like_dom_sf"/>
</dbReference>
<dbReference type="Pfam" id="PF01872">
    <property type="entry name" value="RibD_C"/>
    <property type="match status" value="1"/>
</dbReference>
<evidence type="ECO:0000313" key="6">
    <source>
        <dbReference type="EMBL" id="OUE09067.1"/>
    </source>
</evidence>
<gene>
    <name evidence="6" type="ORF">CMsap09_08995</name>
</gene>
<dbReference type="PANTHER" id="PTHR38011">
    <property type="entry name" value="DIHYDROFOLATE REDUCTASE FAMILY PROTEIN (AFU_ORTHOLOGUE AFUA_8G06820)"/>
    <property type="match status" value="1"/>
</dbReference>
<dbReference type="GO" id="GO:0008703">
    <property type="term" value="F:5-amino-6-(5-phosphoribosylamino)uracil reductase activity"/>
    <property type="evidence" value="ECO:0007669"/>
    <property type="project" value="InterPro"/>
</dbReference>
<evidence type="ECO:0000256" key="3">
    <source>
        <dbReference type="ARBA" id="ARBA00023002"/>
    </source>
</evidence>
<keyword evidence="2" id="KW-0521">NADP</keyword>
<keyword evidence="3" id="KW-0560">Oxidoreductase</keyword>
<dbReference type="InterPro" id="IPR002734">
    <property type="entry name" value="RibDG_C"/>
</dbReference>
<evidence type="ECO:0000256" key="1">
    <source>
        <dbReference type="ARBA" id="ARBA00005104"/>
    </source>
</evidence>
<dbReference type="AlphaFoldDB" id="A0A251XU88"/>
<feature type="domain" description="Bacterial bifunctional deaminase-reductase C-terminal" evidence="5">
    <location>
        <begin position="41"/>
        <end position="209"/>
    </location>
</feature>
<feature type="compositionally biased region" description="Low complexity" evidence="4">
    <location>
        <begin position="227"/>
        <end position="266"/>
    </location>
</feature>
<evidence type="ECO:0000313" key="7">
    <source>
        <dbReference type="Proteomes" id="UP000195106"/>
    </source>
</evidence>
<feature type="region of interest" description="Disordered" evidence="4">
    <location>
        <begin position="1"/>
        <end position="24"/>
    </location>
</feature>
<comment type="pathway">
    <text evidence="1">Cofactor biosynthesis; riboflavin biosynthesis.</text>
</comment>
<proteinExistence type="predicted"/>
<evidence type="ECO:0000256" key="2">
    <source>
        <dbReference type="ARBA" id="ARBA00022857"/>
    </source>
</evidence>
<organism evidence="6 7">
    <name type="scientific">Clavibacter michiganensis</name>
    <dbReference type="NCBI Taxonomy" id="28447"/>
    <lineage>
        <taxon>Bacteria</taxon>
        <taxon>Bacillati</taxon>
        <taxon>Actinomycetota</taxon>
        <taxon>Actinomycetes</taxon>
        <taxon>Micrococcales</taxon>
        <taxon>Microbacteriaceae</taxon>
        <taxon>Clavibacter</taxon>
    </lineage>
</organism>
<evidence type="ECO:0000256" key="4">
    <source>
        <dbReference type="SAM" id="MobiDB-lite"/>
    </source>
</evidence>
<name>A0A251XU88_9MICO</name>
<dbReference type="EMBL" id="MDHJ01000001">
    <property type="protein sequence ID" value="OUE09067.1"/>
    <property type="molecule type" value="Genomic_DNA"/>
</dbReference>
<dbReference type="PANTHER" id="PTHR38011:SF7">
    <property type="entry name" value="2,5-DIAMINO-6-RIBOSYLAMINO-4(3H)-PYRIMIDINONE 5'-PHOSPHATE REDUCTASE"/>
    <property type="match status" value="1"/>
</dbReference>
<sequence length="273" mass="27626">MRITRVLPVAGPGEDPGPRGLDDEGTRDWLEGLYRPASVEHVRLNFVASVDGSVIGADGSSDSLSSVVDRRILGVVRELADVVLVGAGTVRTERYVLPRRTPLAVATSSGDLSGHRFDPAQADGRLVVLCPPEARDRALATLAGVPAELVPVPLGAAADGRLGGDDVVDALRGLGLTSVVCEGGPALAAALLTAGRVDELCLTTSPELVTRASRSSPPAPAWTRGCASRSSSWTTTTAPTPAGPSPAADPLVAAGSAAGRASGVAPGRRDGGP</sequence>
<accession>A0A251XU88</accession>
<dbReference type="GO" id="GO:0009231">
    <property type="term" value="P:riboflavin biosynthetic process"/>
    <property type="evidence" value="ECO:0007669"/>
    <property type="project" value="InterPro"/>
</dbReference>
<comment type="caution">
    <text evidence="6">The sequence shown here is derived from an EMBL/GenBank/DDBJ whole genome shotgun (WGS) entry which is preliminary data.</text>
</comment>